<dbReference type="GO" id="GO:0043065">
    <property type="term" value="P:positive regulation of apoptotic process"/>
    <property type="evidence" value="ECO:0007669"/>
    <property type="project" value="UniProtKB-ARBA"/>
</dbReference>
<proteinExistence type="inferred from homology"/>
<evidence type="ECO:0000256" key="10">
    <source>
        <dbReference type="ARBA" id="ARBA00022807"/>
    </source>
</evidence>
<evidence type="ECO:0000256" key="3">
    <source>
        <dbReference type="ARBA" id="ARBA00010134"/>
    </source>
</evidence>
<comment type="subcellular location">
    <subcellularLocation>
        <location evidence="2">Cytoplasm</location>
    </subcellularLocation>
    <subcellularLocation>
        <location evidence="1">Nucleus</location>
    </subcellularLocation>
</comment>
<evidence type="ECO:0000256" key="1">
    <source>
        <dbReference type="ARBA" id="ARBA00004123"/>
    </source>
</evidence>
<dbReference type="InterPro" id="IPR011029">
    <property type="entry name" value="DEATH-like_dom_sf"/>
</dbReference>
<keyword evidence="22" id="KW-1185">Reference proteome</keyword>
<evidence type="ECO:0000256" key="12">
    <source>
        <dbReference type="ARBA" id="ARBA00023242"/>
    </source>
</evidence>
<keyword evidence="6" id="KW-0645">Protease</keyword>
<accession>A0A8J7NFM2</accession>
<reference evidence="21" key="1">
    <citation type="journal article" date="2021" name="Cell">
        <title>Tracing the genetic footprints of vertebrate landing in non-teleost ray-finned fishes.</title>
        <authorList>
            <person name="Bi X."/>
            <person name="Wang K."/>
            <person name="Yang L."/>
            <person name="Pan H."/>
            <person name="Jiang H."/>
            <person name="Wei Q."/>
            <person name="Fang M."/>
            <person name="Yu H."/>
            <person name="Zhu C."/>
            <person name="Cai Y."/>
            <person name="He Y."/>
            <person name="Gan X."/>
            <person name="Zeng H."/>
            <person name="Yu D."/>
            <person name="Zhu Y."/>
            <person name="Jiang H."/>
            <person name="Qiu Q."/>
            <person name="Yang H."/>
            <person name="Zhang Y.E."/>
            <person name="Wang W."/>
            <person name="Zhu M."/>
            <person name="He S."/>
            <person name="Zhang G."/>
        </authorList>
    </citation>
    <scope>NUCLEOTIDE SEQUENCE</scope>
    <source>
        <strain evidence="21">Allg_001</strain>
    </source>
</reference>
<sequence>MNFTKEMVQEQLQNNNVSRVSPFRKILYEVSQDISSDDLSNMKFLLSDKFGASLENMDIYDIFTAMEKREMLADNNFEELKKIFGQMSPRLLKKIEDYETHNKELAPQILYIHMYLCYLVIDKPLQEESEVVSNLSQMSLCNTTEQEKSPDWFCNLLQNKEYKMSSLPRGYCLILNNFEFVKEGIRKRWGTEHDAKALEEVFSWLGFEVKRHDDLKAAEMRAKLKEYGKDSHEGKDCFVCCVLSHGEQQCVMGTDGEKVEIKDIVSCFNGQNCPSLVQKPKVFFIQACQGKELQKAVNIQADGNDDCEADSQPFSNATVPVDADVLLGLATVQECLSMRNKVDGSWYIQSLCRHLRRCCPRGEDILSILTSVNEEVSTCTGYIKRKEAKQIPEPRHRNTMEIIKENKVFLLEVLSCDPSYILQHVQQSRVITDREYNNIAYSPDNHEKKMTDLLDKVIFKGNEKCQEFLEILQKEDVKETFPKLLHKLVLCICLAQGTEYRMASKPRGYCLIFNNLNFERLSTRTGTNADAKALEEVFSWLGFEVKQYDDLKAAEMRATLEEFGKASHQGKDCFVCCVLSHGEQQCVVGTDGEKVEIKDIVSCFDGKKCPSLVQKPKVFFIQACQGKEFQESVEAQGDGCFPVVRLESDDSGIYRVPVDADVLIGMATVQECLSMRDVRSGTWYIQSLCRQLREGCPRGDDIHSILTKVNEEVRKEEGTIKRIKLAKQIPEPRYTLTKKLVFPVP</sequence>
<dbReference type="SMART" id="SM00115">
    <property type="entry name" value="CASc"/>
    <property type="match status" value="2"/>
</dbReference>
<dbReference type="SUPFAM" id="SSF52129">
    <property type="entry name" value="Caspase-like"/>
    <property type="match status" value="2"/>
</dbReference>
<evidence type="ECO:0000256" key="6">
    <source>
        <dbReference type="ARBA" id="ARBA00022670"/>
    </source>
</evidence>
<dbReference type="PROSITE" id="PS50208">
    <property type="entry name" value="CASPASE_P20"/>
    <property type="match status" value="2"/>
</dbReference>
<feature type="domain" description="CARD" evidence="20">
    <location>
        <begin position="395"/>
        <end position="476"/>
    </location>
</feature>
<dbReference type="PRINTS" id="PR00376">
    <property type="entry name" value="IL1BCENZYME"/>
</dbReference>
<dbReference type="PROSITE" id="PS01121">
    <property type="entry name" value="CASPASE_HIS"/>
    <property type="match status" value="2"/>
</dbReference>
<dbReference type="EMBL" id="JAAWVO010006315">
    <property type="protein sequence ID" value="MBN3312546.1"/>
    <property type="molecule type" value="Genomic_DNA"/>
</dbReference>
<evidence type="ECO:0000256" key="4">
    <source>
        <dbReference type="ARBA" id="ARBA00022490"/>
    </source>
</evidence>
<protein>
    <recommendedName>
        <fullName evidence="15">Caspase-8</fullName>
        <ecNumber evidence="14">3.4.22.61</ecNumber>
    </recommendedName>
</protein>
<dbReference type="InterPro" id="IPR016129">
    <property type="entry name" value="Caspase_his_AS"/>
</dbReference>
<feature type="domain" description="DED" evidence="17">
    <location>
        <begin position="22"/>
        <end position="97"/>
    </location>
</feature>
<dbReference type="SUPFAM" id="SSF47986">
    <property type="entry name" value="DEATH domain"/>
    <property type="match status" value="2"/>
</dbReference>
<keyword evidence="5" id="KW-0597">Phosphoprotein</keyword>
<keyword evidence="9" id="KW-0378">Hydrolase</keyword>
<organism evidence="21 22">
    <name type="scientific">Atractosteus spatula</name>
    <name type="common">Alligator gar</name>
    <name type="synonym">Lepisosteus spatula</name>
    <dbReference type="NCBI Taxonomy" id="7917"/>
    <lineage>
        <taxon>Eukaryota</taxon>
        <taxon>Metazoa</taxon>
        <taxon>Chordata</taxon>
        <taxon>Craniata</taxon>
        <taxon>Vertebrata</taxon>
        <taxon>Euteleostomi</taxon>
        <taxon>Actinopterygii</taxon>
        <taxon>Neopterygii</taxon>
        <taxon>Holostei</taxon>
        <taxon>Semionotiformes</taxon>
        <taxon>Lepisosteidae</taxon>
        <taxon>Atractosteus</taxon>
    </lineage>
</organism>
<evidence type="ECO:0000256" key="5">
    <source>
        <dbReference type="ARBA" id="ARBA00022553"/>
    </source>
</evidence>
<dbReference type="InterPro" id="IPR015917">
    <property type="entry name" value="Pept_C14A"/>
</dbReference>
<feature type="non-terminal residue" evidence="21">
    <location>
        <position position="1"/>
    </location>
</feature>
<evidence type="ECO:0000256" key="16">
    <source>
        <dbReference type="RuleBase" id="RU003971"/>
    </source>
</evidence>
<dbReference type="Gene3D" id="1.10.533.10">
    <property type="entry name" value="Death Domain, Fas"/>
    <property type="match status" value="2"/>
</dbReference>
<dbReference type="GO" id="GO:0005634">
    <property type="term" value="C:nucleus"/>
    <property type="evidence" value="ECO:0007669"/>
    <property type="project" value="UniProtKB-SubCell"/>
</dbReference>
<dbReference type="InterPro" id="IPR002138">
    <property type="entry name" value="Pept_C14_p10"/>
</dbReference>
<evidence type="ECO:0000256" key="14">
    <source>
        <dbReference type="ARBA" id="ARBA00066479"/>
    </source>
</evidence>
<dbReference type="GO" id="GO:0005737">
    <property type="term" value="C:cytoplasm"/>
    <property type="evidence" value="ECO:0007669"/>
    <property type="project" value="UniProtKB-SubCell"/>
</dbReference>
<dbReference type="EC" id="3.4.22.61" evidence="14"/>
<dbReference type="GO" id="GO:0051604">
    <property type="term" value="P:protein maturation"/>
    <property type="evidence" value="ECO:0007669"/>
    <property type="project" value="UniProtKB-ARBA"/>
</dbReference>
<dbReference type="PROSITE" id="PS50207">
    <property type="entry name" value="CASPASE_P10"/>
    <property type="match status" value="2"/>
</dbReference>
<keyword evidence="11" id="KW-0865">Zymogen</keyword>
<dbReference type="PROSITE" id="PS50209">
    <property type="entry name" value="CARD"/>
    <property type="match status" value="1"/>
</dbReference>
<evidence type="ECO:0000256" key="2">
    <source>
        <dbReference type="ARBA" id="ARBA00004496"/>
    </source>
</evidence>
<keyword evidence="10" id="KW-0788">Thiol protease</keyword>
<dbReference type="PANTHER" id="PTHR48169">
    <property type="entry name" value="DED DOMAIN-CONTAINING PROTEIN"/>
    <property type="match status" value="1"/>
</dbReference>
<dbReference type="PROSITE" id="PS01122">
    <property type="entry name" value="CASPASE_CYS"/>
    <property type="match status" value="2"/>
</dbReference>
<evidence type="ECO:0000256" key="9">
    <source>
        <dbReference type="ARBA" id="ARBA00022801"/>
    </source>
</evidence>
<keyword evidence="12" id="KW-0539">Nucleus</keyword>
<gene>
    <name evidence="21" type="primary">Casp8_2</name>
    <name evidence="21" type="ORF">GTO95_0002100</name>
</gene>
<evidence type="ECO:0000259" key="18">
    <source>
        <dbReference type="PROSITE" id="PS50207"/>
    </source>
</evidence>
<dbReference type="InterPro" id="IPR033139">
    <property type="entry name" value="Caspase_cys_AS"/>
</dbReference>
<evidence type="ECO:0000256" key="11">
    <source>
        <dbReference type="ARBA" id="ARBA00023145"/>
    </source>
</evidence>
<evidence type="ECO:0000256" key="7">
    <source>
        <dbReference type="ARBA" id="ARBA00022703"/>
    </source>
</evidence>
<dbReference type="CDD" id="cd01671">
    <property type="entry name" value="CARD"/>
    <property type="match status" value="1"/>
</dbReference>
<feature type="domain" description="Caspase family p10" evidence="18">
    <location>
        <begin position="652"/>
        <end position="742"/>
    </location>
</feature>
<dbReference type="PANTHER" id="PTHR48169:SF7">
    <property type="entry name" value="CASPASE 10"/>
    <property type="match status" value="1"/>
</dbReference>
<dbReference type="Pfam" id="PF00619">
    <property type="entry name" value="CARD"/>
    <property type="match status" value="1"/>
</dbReference>
<dbReference type="GO" id="GO:0006508">
    <property type="term" value="P:proteolysis"/>
    <property type="evidence" value="ECO:0007669"/>
    <property type="project" value="UniProtKB-KW"/>
</dbReference>
<evidence type="ECO:0000259" key="19">
    <source>
        <dbReference type="PROSITE" id="PS50208"/>
    </source>
</evidence>
<dbReference type="GO" id="GO:0004197">
    <property type="term" value="F:cysteine-type endopeptidase activity"/>
    <property type="evidence" value="ECO:0007669"/>
    <property type="project" value="InterPro"/>
</dbReference>
<dbReference type="PROSITE" id="PS50168">
    <property type="entry name" value="DED"/>
    <property type="match status" value="1"/>
</dbReference>
<feature type="domain" description="Caspase family p10" evidence="18">
    <location>
        <begin position="315"/>
        <end position="357"/>
    </location>
</feature>
<comment type="caution">
    <text evidence="21">The sequence shown here is derived from an EMBL/GenBank/DDBJ whole genome shotgun (WGS) entry which is preliminary data.</text>
</comment>
<dbReference type="Pfam" id="PF00656">
    <property type="entry name" value="Peptidase_C14"/>
    <property type="match status" value="2"/>
</dbReference>
<feature type="non-terminal residue" evidence="21">
    <location>
        <position position="745"/>
    </location>
</feature>
<dbReference type="GO" id="GO:0005886">
    <property type="term" value="C:plasma membrane"/>
    <property type="evidence" value="ECO:0007669"/>
    <property type="project" value="UniProtKB-ARBA"/>
</dbReference>
<evidence type="ECO:0000256" key="13">
    <source>
        <dbReference type="ARBA" id="ARBA00051626"/>
    </source>
</evidence>
<dbReference type="GO" id="GO:0032991">
    <property type="term" value="C:protein-containing complex"/>
    <property type="evidence" value="ECO:0007669"/>
    <property type="project" value="UniProtKB-ARBA"/>
</dbReference>
<dbReference type="SMART" id="SM00031">
    <property type="entry name" value="DED"/>
    <property type="match status" value="1"/>
</dbReference>
<evidence type="ECO:0000259" key="17">
    <source>
        <dbReference type="PROSITE" id="PS50168"/>
    </source>
</evidence>
<evidence type="ECO:0000256" key="15">
    <source>
        <dbReference type="ARBA" id="ARBA00068172"/>
    </source>
</evidence>
<comment type="similarity">
    <text evidence="3 16">Belongs to the peptidase C14A family.</text>
</comment>
<dbReference type="InterPro" id="IPR001309">
    <property type="entry name" value="Pept_C14_p20"/>
</dbReference>
<evidence type="ECO:0000313" key="21">
    <source>
        <dbReference type="EMBL" id="MBN3312546.1"/>
    </source>
</evidence>
<evidence type="ECO:0000313" key="22">
    <source>
        <dbReference type="Proteomes" id="UP000736164"/>
    </source>
</evidence>
<dbReference type="Proteomes" id="UP000736164">
    <property type="component" value="Unassembled WGS sequence"/>
</dbReference>
<dbReference type="Pfam" id="PF01335">
    <property type="entry name" value="DED"/>
    <property type="match status" value="1"/>
</dbReference>
<dbReference type="Gene3D" id="3.40.50.1460">
    <property type="match status" value="2"/>
</dbReference>
<dbReference type="InterPro" id="IPR001875">
    <property type="entry name" value="DED_dom"/>
</dbReference>
<feature type="domain" description="Caspase family p20" evidence="19">
    <location>
        <begin position="506"/>
        <end position="628"/>
    </location>
</feature>
<name>A0A8J7NFM2_ATRSP</name>
<feature type="domain" description="Caspase family p20" evidence="19">
    <location>
        <begin position="168"/>
        <end position="292"/>
    </location>
</feature>
<keyword evidence="7" id="KW-0053">Apoptosis</keyword>
<dbReference type="AlphaFoldDB" id="A0A8J7NFM2"/>
<dbReference type="CDD" id="cd00032">
    <property type="entry name" value="CASc"/>
    <property type="match status" value="2"/>
</dbReference>
<dbReference type="FunFam" id="3.40.50.1460:FF:000008">
    <property type="entry name" value="caspase-8 isoform X1"/>
    <property type="match status" value="2"/>
</dbReference>
<keyword evidence="8" id="KW-0677">Repeat</keyword>
<dbReference type="InterPro" id="IPR029030">
    <property type="entry name" value="Caspase-like_dom_sf"/>
</dbReference>
<evidence type="ECO:0000259" key="20">
    <source>
        <dbReference type="PROSITE" id="PS50209"/>
    </source>
</evidence>
<dbReference type="InterPro" id="IPR011600">
    <property type="entry name" value="Pept_C14_caspase"/>
</dbReference>
<dbReference type="GO" id="GO:0006915">
    <property type="term" value="P:apoptotic process"/>
    <property type="evidence" value="ECO:0007669"/>
    <property type="project" value="UniProtKB-KW"/>
</dbReference>
<dbReference type="InterPro" id="IPR001315">
    <property type="entry name" value="CARD"/>
</dbReference>
<comment type="catalytic activity">
    <reaction evidence="13">
        <text>Strict requirement for Asp at position P1 and has a preferred cleavage sequence of (Leu/Asp/Val)-Glu-Thr-Asp-|-(Gly/Ser/Ala).</text>
        <dbReference type="EC" id="3.4.22.61"/>
    </reaction>
</comment>
<evidence type="ECO:0000256" key="8">
    <source>
        <dbReference type="ARBA" id="ARBA00022737"/>
    </source>
</evidence>
<dbReference type="FunFam" id="1.10.533.10:FF:000016">
    <property type="entry name" value="CASP8 and FADD-like apoptosis regulator"/>
    <property type="match status" value="1"/>
</dbReference>
<keyword evidence="4" id="KW-0963">Cytoplasm</keyword>